<proteinExistence type="inferred from homology"/>
<dbReference type="Gene3D" id="3.40.50.1110">
    <property type="entry name" value="SGNH hydrolase"/>
    <property type="match status" value="1"/>
</dbReference>
<dbReference type="InterPro" id="IPR035669">
    <property type="entry name" value="SGNH_plant_lipase-like"/>
</dbReference>
<organism evidence="3 4">
    <name type="scientific">Ceratopteris richardii</name>
    <name type="common">Triangle waterfern</name>
    <dbReference type="NCBI Taxonomy" id="49495"/>
    <lineage>
        <taxon>Eukaryota</taxon>
        <taxon>Viridiplantae</taxon>
        <taxon>Streptophyta</taxon>
        <taxon>Embryophyta</taxon>
        <taxon>Tracheophyta</taxon>
        <taxon>Polypodiopsida</taxon>
        <taxon>Polypodiidae</taxon>
        <taxon>Polypodiales</taxon>
        <taxon>Pteridineae</taxon>
        <taxon>Pteridaceae</taxon>
        <taxon>Parkerioideae</taxon>
        <taxon>Ceratopteris</taxon>
    </lineage>
</organism>
<reference evidence="3" key="1">
    <citation type="submission" date="2021-08" db="EMBL/GenBank/DDBJ databases">
        <title>WGS assembly of Ceratopteris richardii.</title>
        <authorList>
            <person name="Marchant D.B."/>
            <person name="Chen G."/>
            <person name="Jenkins J."/>
            <person name="Shu S."/>
            <person name="Leebens-Mack J."/>
            <person name="Grimwood J."/>
            <person name="Schmutz J."/>
            <person name="Soltis P."/>
            <person name="Soltis D."/>
            <person name="Chen Z.-H."/>
        </authorList>
    </citation>
    <scope>NUCLEOTIDE SEQUENCE</scope>
    <source>
        <strain evidence="3">Whitten #5841</strain>
        <tissue evidence="3">Leaf</tissue>
    </source>
</reference>
<dbReference type="EMBL" id="CM035407">
    <property type="protein sequence ID" value="KAH7444514.1"/>
    <property type="molecule type" value="Genomic_DNA"/>
</dbReference>
<dbReference type="GO" id="GO:0016788">
    <property type="term" value="F:hydrolase activity, acting on ester bonds"/>
    <property type="evidence" value="ECO:0007669"/>
    <property type="project" value="InterPro"/>
</dbReference>
<accession>A0A8T2VES9</accession>
<dbReference type="CDD" id="cd01837">
    <property type="entry name" value="SGNH_plant_lipase_like"/>
    <property type="match status" value="1"/>
</dbReference>
<dbReference type="FunFam" id="3.40.50.1110:FF:000003">
    <property type="entry name" value="GDSL esterase/lipase APG"/>
    <property type="match status" value="1"/>
</dbReference>
<dbReference type="OrthoDB" id="1600564at2759"/>
<dbReference type="InterPro" id="IPR036514">
    <property type="entry name" value="SGNH_hydro_sf"/>
</dbReference>
<evidence type="ECO:0008006" key="5">
    <source>
        <dbReference type="Google" id="ProtNLM"/>
    </source>
</evidence>
<evidence type="ECO:0000313" key="3">
    <source>
        <dbReference type="EMBL" id="KAH7444514.1"/>
    </source>
</evidence>
<dbReference type="InterPro" id="IPR050592">
    <property type="entry name" value="GDSL_lipolytic_enzyme"/>
</dbReference>
<comment type="caution">
    <text evidence="3">The sequence shown here is derived from an EMBL/GenBank/DDBJ whole genome shotgun (WGS) entry which is preliminary data.</text>
</comment>
<dbReference type="PANTHER" id="PTHR45642:SF35">
    <property type="entry name" value="GDSL ESTERASE_LIPASE APG"/>
    <property type="match status" value="1"/>
</dbReference>
<evidence type="ECO:0000313" key="4">
    <source>
        <dbReference type="Proteomes" id="UP000825935"/>
    </source>
</evidence>
<gene>
    <name evidence="3" type="ORF">KP509_02G080700</name>
</gene>
<name>A0A8T2VES9_CERRI</name>
<dbReference type="Proteomes" id="UP000825935">
    <property type="component" value="Chromosome 2"/>
</dbReference>
<feature type="signal peptide" evidence="2">
    <location>
        <begin position="1"/>
        <end position="31"/>
    </location>
</feature>
<dbReference type="Pfam" id="PF00657">
    <property type="entry name" value="Lipase_GDSL"/>
    <property type="match status" value="1"/>
</dbReference>
<keyword evidence="4" id="KW-1185">Reference proteome</keyword>
<keyword evidence="2" id="KW-0732">Signal</keyword>
<comment type="similarity">
    <text evidence="1">Belongs to the 'GDSL' lipolytic enzyme family.</text>
</comment>
<sequence>MELHLRRKAAHLAVLSLIVIVLNQQCLKGNAQPLVPAVFVFGDSTVDVGNNNYLETILKSNFLPYGRDFDTKEPTGRFCDGRIATDYTVSLLGFDSFPLPYLQARSTGVNLTIGANFASGGSGFFDSTAQHFQNVLTMDQQLELFKEYKGKLASVVGVANASSIINGALYVISAGNSDFLQNYYINLRLRRLYTPIQFGQIVLDLQTKFIQNLYNLGARRIGVVSLAPFGCVPLQLTVSRQASGCVESLNQVASSYNAALNRTIVNLGSALSGLKIAYFDIYNGLLDIIKDPSANGFTEARRACCGTGRVETAILCNQFSPGTCSNASEYVFFDSVHPSQAANQILANNLIFAGIALVT</sequence>
<feature type="chain" id="PRO_5035729467" description="GDSL esterase/lipase" evidence="2">
    <location>
        <begin position="32"/>
        <end position="359"/>
    </location>
</feature>
<dbReference type="AlphaFoldDB" id="A0A8T2VES9"/>
<dbReference type="InterPro" id="IPR001087">
    <property type="entry name" value="GDSL"/>
</dbReference>
<dbReference type="OMA" id="CNPRSIG"/>
<evidence type="ECO:0000256" key="2">
    <source>
        <dbReference type="SAM" id="SignalP"/>
    </source>
</evidence>
<dbReference type="SUPFAM" id="SSF52266">
    <property type="entry name" value="SGNH hydrolase"/>
    <property type="match status" value="1"/>
</dbReference>
<protein>
    <recommendedName>
        <fullName evidence="5">GDSL esterase/lipase</fullName>
    </recommendedName>
</protein>
<dbReference type="PANTHER" id="PTHR45642">
    <property type="entry name" value="GDSL ESTERASE/LIPASE EXL3"/>
    <property type="match status" value="1"/>
</dbReference>
<evidence type="ECO:0000256" key="1">
    <source>
        <dbReference type="ARBA" id="ARBA00008668"/>
    </source>
</evidence>